<evidence type="ECO:0000256" key="3">
    <source>
        <dbReference type="ARBA" id="ARBA00022679"/>
    </source>
</evidence>
<keyword evidence="8" id="KW-0328">Glycosyltransferase</keyword>
<keyword evidence="3 7" id="KW-0808">Transferase</keyword>
<feature type="transmembrane region" description="Helical" evidence="7">
    <location>
        <begin position="31"/>
        <end position="53"/>
    </location>
</feature>
<keyword evidence="8" id="KW-0449">Lipoprotein</keyword>
<dbReference type="AlphaFoldDB" id="A0A224AXV6"/>
<evidence type="ECO:0000313" key="8">
    <source>
        <dbReference type="EMBL" id="VEU63282.1"/>
    </source>
</evidence>
<evidence type="ECO:0000256" key="6">
    <source>
        <dbReference type="ARBA" id="ARBA00023136"/>
    </source>
</evidence>
<keyword evidence="9" id="KW-1185">Reference proteome</keyword>
<feature type="transmembrane region" description="Helical" evidence="7">
    <location>
        <begin position="256"/>
        <end position="280"/>
    </location>
</feature>
<feature type="binding site" evidence="7">
    <location>
        <position position="152"/>
    </location>
    <ligand>
        <name>a 1,2-diacyl-sn-glycero-3-phospho-(1'-sn-glycerol)</name>
        <dbReference type="ChEBI" id="CHEBI:64716"/>
    </ligand>
</feature>
<dbReference type="HAMAP" id="MF_01147">
    <property type="entry name" value="Lgt"/>
    <property type="match status" value="1"/>
</dbReference>
<keyword evidence="6 7" id="KW-0472">Membrane</keyword>
<comment type="pathway">
    <text evidence="7">Protein modification; lipoprotein biosynthesis (diacylglyceryl transfer).</text>
</comment>
<evidence type="ECO:0000256" key="1">
    <source>
        <dbReference type="ARBA" id="ARBA00007150"/>
    </source>
</evidence>
<evidence type="ECO:0000256" key="5">
    <source>
        <dbReference type="ARBA" id="ARBA00022989"/>
    </source>
</evidence>
<feature type="transmembrane region" description="Helical" evidence="7">
    <location>
        <begin position="62"/>
        <end position="82"/>
    </location>
</feature>
<dbReference type="EMBL" id="LR214972">
    <property type="protein sequence ID" value="VEU63282.1"/>
    <property type="molecule type" value="Genomic_DNA"/>
</dbReference>
<evidence type="ECO:0000256" key="4">
    <source>
        <dbReference type="ARBA" id="ARBA00022692"/>
    </source>
</evidence>
<protein>
    <recommendedName>
        <fullName evidence="7">Phosphatidylglycerol--prolipoprotein diacylglyceryl transferase</fullName>
        <ecNumber evidence="7">2.5.1.145</ecNumber>
    </recommendedName>
</protein>
<keyword evidence="4 7" id="KW-0812">Transmembrane</keyword>
<gene>
    <name evidence="7 8" type="primary">lgt</name>
    <name evidence="8" type="ORF">NCTC10118_00387</name>
</gene>
<comment type="subcellular location">
    <subcellularLocation>
        <location evidence="7">Cell membrane</location>
        <topology evidence="7">Multi-pass membrane protein</topology>
    </subcellularLocation>
</comment>
<comment type="function">
    <text evidence="7">Catalyzes the transfer of the diacylglyceryl group from phosphatidylglycerol to the sulfhydryl group of the N-terminal cysteine of a prolipoprotein, the first step in the formation of mature lipoproteins.</text>
</comment>
<dbReference type="GO" id="GO:0008961">
    <property type="term" value="F:phosphatidylglycerol-prolipoprotein diacylglyceryl transferase activity"/>
    <property type="evidence" value="ECO:0007669"/>
    <property type="project" value="UniProtKB-UniRule"/>
</dbReference>
<accession>A0A224AXV6</accession>
<evidence type="ECO:0000313" key="9">
    <source>
        <dbReference type="Proteomes" id="UP000289952"/>
    </source>
</evidence>
<dbReference type="EC" id="2.5.1.145" evidence="7"/>
<organism evidence="8 9">
    <name type="scientific">Mycoplasmopsis bovirhinis</name>
    <dbReference type="NCBI Taxonomy" id="29553"/>
    <lineage>
        <taxon>Bacteria</taxon>
        <taxon>Bacillati</taxon>
        <taxon>Mycoplasmatota</taxon>
        <taxon>Mycoplasmoidales</taxon>
        <taxon>Metamycoplasmataceae</taxon>
        <taxon>Mycoplasmopsis</taxon>
    </lineage>
</organism>
<comment type="catalytic activity">
    <reaction evidence="7">
        <text>L-cysteinyl-[prolipoprotein] + a 1,2-diacyl-sn-glycero-3-phospho-(1'-sn-glycerol) = an S-1,2-diacyl-sn-glyceryl-L-cysteinyl-[prolipoprotein] + sn-glycerol 1-phosphate + H(+)</text>
        <dbReference type="Rhea" id="RHEA:56712"/>
        <dbReference type="Rhea" id="RHEA-COMP:14679"/>
        <dbReference type="Rhea" id="RHEA-COMP:14680"/>
        <dbReference type="ChEBI" id="CHEBI:15378"/>
        <dbReference type="ChEBI" id="CHEBI:29950"/>
        <dbReference type="ChEBI" id="CHEBI:57685"/>
        <dbReference type="ChEBI" id="CHEBI:64716"/>
        <dbReference type="ChEBI" id="CHEBI:140658"/>
        <dbReference type="EC" id="2.5.1.145"/>
    </reaction>
</comment>
<feature type="transmembrane region" description="Helical" evidence="7">
    <location>
        <begin position="209"/>
        <end position="228"/>
    </location>
</feature>
<comment type="similarity">
    <text evidence="1 7">Belongs to the Lgt family.</text>
</comment>
<dbReference type="GO" id="GO:0005886">
    <property type="term" value="C:plasma membrane"/>
    <property type="evidence" value="ECO:0007669"/>
    <property type="project" value="UniProtKB-SubCell"/>
</dbReference>
<dbReference type="Pfam" id="PF01790">
    <property type="entry name" value="LGT"/>
    <property type="match status" value="1"/>
</dbReference>
<dbReference type="GO" id="GO:0042158">
    <property type="term" value="P:lipoprotein biosynthetic process"/>
    <property type="evidence" value="ECO:0007669"/>
    <property type="project" value="UniProtKB-UniRule"/>
</dbReference>
<dbReference type="PANTHER" id="PTHR30589:SF0">
    <property type="entry name" value="PHOSPHATIDYLGLYCEROL--PROLIPOPROTEIN DIACYLGLYCERYL TRANSFERASE"/>
    <property type="match status" value="1"/>
</dbReference>
<dbReference type="PANTHER" id="PTHR30589">
    <property type="entry name" value="PROLIPOPROTEIN DIACYLGLYCERYL TRANSFERASE"/>
    <property type="match status" value="1"/>
</dbReference>
<keyword evidence="2 7" id="KW-1003">Cell membrane</keyword>
<proteinExistence type="inferred from homology"/>
<dbReference type="UniPathway" id="UPA00664"/>
<evidence type="ECO:0000256" key="7">
    <source>
        <dbReference type="HAMAP-Rule" id="MF_01147"/>
    </source>
</evidence>
<sequence>MNNLNGPSYVPDVAFREGTPSILISVGSFQFYTYSLMIMLGYLTAIFTIFYFWRREKMQMEVLYGLILITIPMGIIGSRLGFVFEELIYSPEPFKGSAWYAIWDGGLSIQGGVFFTIIADMTYAYTKRHVVDIRKATSIIIPTILVGQFVGRFGNYGNHEVYGKIDWTGTSSLIFGKSFADNMYISDSYSDSLGLAGAYRYPLFLYEGLANLVGYLIIVWIFNLLWTFKPGATAGLYLLWYGVVRLALEPLRQESYLFYSIIALLFALSGAFIFVYFAFWSRVKYTKTVKYKIFNHYEYQNSEYYYAYVKISSFSNIFKKTLTYIVFK</sequence>
<dbReference type="RefSeq" id="WP_120160547.1">
    <property type="nucleotide sequence ID" value="NZ_AP018135.1"/>
</dbReference>
<name>A0A224AXV6_9BACT</name>
<keyword evidence="5 7" id="KW-1133">Transmembrane helix</keyword>
<dbReference type="InterPro" id="IPR001640">
    <property type="entry name" value="Lgt"/>
</dbReference>
<evidence type="ECO:0000256" key="2">
    <source>
        <dbReference type="ARBA" id="ARBA00022475"/>
    </source>
</evidence>
<reference evidence="8 9" key="1">
    <citation type="submission" date="2019-01" db="EMBL/GenBank/DDBJ databases">
        <authorList>
            <consortium name="Pathogen Informatics"/>
        </authorList>
    </citation>
    <scope>NUCLEOTIDE SEQUENCE [LARGE SCALE GENOMIC DNA]</scope>
    <source>
        <strain evidence="8 9">NCTC10118</strain>
    </source>
</reference>
<dbReference type="OrthoDB" id="871140at2"/>
<dbReference type="NCBIfam" id="TIGR00544">
    <property type="entry name" value="lgt"/>
    <property type="match status" value="1"/>
</dbReference>
<dbReference type="Proteomes" id="UP000289952">
    <property type="component" value="Chromosome"/>
</dbReference>
<feature type="transmembrane region" description="Helical" evidence="7">
    <location>
        <begin position="102"/>
        <end position="125"/>
    </location>
</feature>